<sequence>MTVPLDLDPAAPAAPDPAAALLSALAAHLGTPLAQRLVTLPEGVRVEIDGVDTAESLLVQCISATGAVKSSQRNKAMADALKLVWLRATLFAEARIALCVSEPMGRFFRDPAWLAQAARDLRLEVYVASPGGAVEAL</sequence>
<comment type="caution">
    <text evidence="1">The sequence shown here is derived from an EMBL/GenBank/DDBJ whole genome shotgun (WGS) entry which is preliminary data.</text>
</comment>
<evidence type="ECO:0000313" key="1">
    <source>
        <dbReference type="EMBL" id="RFA24906.1"/>
    </source>
</evidence>
<dbReference type="EMBL" id="NBXE01000035">
    <property type="protein sequence ID" value="RFA24906.1"/>
    <property type="molecule type" value="Genomic_DNA"/>
</dbReference>
<dbReference type="RefSeq" id="WP_116419809.1">
    <property type="nucleotide sequence ID" value="NZ_NBXC01000030.1"/>
</dbReference>
<dbReference type="AlphaFoldDB" id="A0A3E0W6G4"/>
<dbReference type="OrthoDB" id="7062541at2"/>
<gene>
    <name evidence="1" type="ORF">B7R25_15195</name>
</gene>
<proteinExistence type="predicted"/>
<dbReference type="Proteomes" id="UP000257080">
    <property type="component" value="Unassembled WGS sequence"/>
</dbReference>
<reference evidence="1 2" key="1">
    <citation type="submission" date="2017-04" db="EMBL/GenBank/DDBJ databases">
        <title>Comparative genome analysis of Subtercola boreus.</title>
        <authorList>
            <person name="Cho Y.-J."/>
            <person name="Cho A."/>
            <person name="Kim O.-S."/>
            <person name="Lee J.-I."/>
        </authorList>
    </citation>
    <scope>NUCLEOTIDE SEQUENCE [LARGE SCALE GENOMIC DNA]</scope>
    <source>
        <strain evidence="1 2">P28004</strain>
    </source>
</reference>
<protein>
    <submittedName>
        <fullName evidence="1">Uncharacterized protein</fullName>
    </submittedName>
</protein>
<name>A0A3E0W6G4_9MICO</name>
<organism evidence="1 2">
    <name type="scientific">Subtercola boreus</name>
    <dbReference type="NCBI Taxonomy" id="120213"/>
    <lineage>
        <taxon>Bacteria</taxon>
        <taxon>Bacillati</taxon>
        <taxon>Actinomycetota</taxon>
        <taxon>Actinomycetes</taxon>
        <taxon>Micrococcales</taxon>
        <taxon>Microbacteriaceae</taxon>
        <taxon>Subtercola</taxon>
    </lineage>
</organism>
<accession>A0A3E0W6G4</accession>
<evidence type="ECO:0000313" key="2">
    <source>
        <dbReference type="Proteomes" id="UP000257080"/>
    </source>
</evidence>